<feature type="compositionally biased region" description="Basic and acidic residues" evidence="1">
    <location>
        <begin position="69"/>
        <end position="89"/>
    </location>
</feature>
<keyword evidence="3" id="KW-1185">Reference proteome</keyword>
<dbReference type="AlphaFoldDB" id="A0AAN8X0F3"/>
<feature type="region of interest" description="Disordered" evidence="1">
    <location>
        <begin position="1"/>
        <end position="33"/>
    </location>
</feature>
<reference evidence="2 3" key="1">
    <citation type="submission" date="2023-11" db="EMBL/GenBank/DDBJ databases">
        <title>Halocaridina rubra genome assembly.</title>
        <authorList>
            <person name="Smith C."/>
        </authorList>
    </citation>
    <scope>NUCLEOTIDE SEQUENCE [LARGE SCALE GENOMIC DNA]</scope>
    <source>
        <strain evidence="2">EP-1</strain>
        <tissue evidence="2">Whole</tissue>
    </source>
</reference>
<feature type="region of interest" description="Disordered" evidence="1">
    <location>
        <begin position="65"/>
        <end position="100"/>
    </location>
</feature>
<comment type="caution">
    <text evidence="2">The sequence shown here is derived from an EMBL/GenBank/DDBJ whole genome shotgun (WGS) entry which is preliminary data.</text>
</comment>
<name>A0AAN8X0F3_HALRR</name>
<dbReference type="EMBL" id="JAXCGZ010013733">
    <property type="protein sequence ID" value="KAK7072028.1"/>
    <property type="molecule type" value="Genomic_DNA"/>
</dbReference>
<gene>
    <name evidence="2" type="ORF">SK128_019650</name>
</gene>
<proteinExistence type="predicted"/>
<accession>A0AAN8X0F3</accession>
<organism evidence="2 3">
    <name type="scientific">Halocaridina rubra</name>
    <name type="common">Hawaiian red shrimp</name>
    <dbReference type="NCBI Taxonomy" id="373956"/>
    <lineage>
        <taxon>Eukaryota</taxon>
        <taxon>Metazoa</taxon>
        <taxon>Ecdysozoa</taxon>
        <taxon>Arthropoda</taxon>
        <taxon>Crustacea</taxon>
        <taxon>Multicrustacea</taxon>
        <taxon>Malacostraca</taxon>
        <taxon>Eumalacostraca</taxon>
        <taxon>Eucarida</taxon>
        <taxon>Decapoda</taxon>
        <taxon>Pleocyemata</taxon>
        <taxon>Caridea</taxon>
        <taxon>Atyoidea</taxon>
        <taxon>Atyidae</taxon>
        <taxon>Halocaridina</taxon>
    </lineage>
</organism>
<protein>
    <submittedName>
        <fullName evidence="2">Uncharacterized protein</fullName>
    </submittedName>
</protein>
<evidence type="ECO:0000256" key="1">
    <source>
        <dbReference type="SAM" id="MobiDB-lite"/>
    </source>
</evidence>
<evidence type="ECO:0000313" key="3">
    <source>
        <dbReference type="Proteomes" id="UP001381693"/>
    </source>
</evidence>
<sequence length="100" mass="10939">MRSCCLTPPSVNHSMMDGPTKTEAKTPSTAASKAPQDIALLKFFLLLQVTGERKAEIEKLLHGAVGLKPHKDSKAASEDHSHHSHEHLQKQLSPSAEQHQ</sequence>
<evidence type="ECO:0000313" key="2">
    <source>
        <dbReference type="EMBL" id="KAK7072028.1"/>
    </source>
</evidence>
<dbReference type="Proteomes" id="UP001381693">
    <property type="component" value="Unassembled WGS sequence"/>
</dbReference>